<evidence type="ECO:0000313" key="2">
    <source>
        <dbReference type="Proteomes" id="UP000054815"/>
    </source>
</evidence>
<gene>
    <name evidence="1" type="ORF">T4E_4952</name>
</gene>
<protein>
    <submittedName>
        <fullName evidence="1">Uncharacterized protein</fullName>
    </submittedName>
</protein>
<evidence type="ECO:0000313" key="1">
    <source>
        <dbReference type="EMBL" id="KRX95073.1"/>
    </source>
</evidence>
<sequence>MLQIPTEDKTGASIIDIRELVDFQSNKALAFFSRLFFWSHIRKTGRNTEENVTGISRDCR</sequence>
<organism evidence="1 2">
    <name type="scientific">Trichinella pseudospiralis</name>
    <name type="common">Parasitic roundworm</name>
    <dbReference type="NCBI Taxonomy" id="6337"/>
    <lineage>
        <taxon>Eukaryota</taxon>
        <taxon>Metazoa</taxon>
        <taxon>Ecdysozoa</taxon>
        <taxon>Nematoda</taxon>
        <taxon>Enoplea</taxon>
        <taxon>Dorylaimia</taxon>
        <taxon>Trichinellida</taxon>
        <taxon>Trichinellidae</taxon>
        <taxon>Trichinella</taxon>
    </lineage>
</organism>
<dbReference type="EMBL" id="JYDU01000062">
    <property type="protein sequence ID" value="KRX95073.1"/>
    <property type="molecule type" value="Genomic_DNA"/>
</dbReference>
<dbReference type="AlphaFoldDB" id="A0A0V0Y451"/>
<reference evidence="1 2" key="1">
    <citation type="submission" date="2015-01" db="EMBL/GenBank/DDBJ databases">
        <title>Evolution of Trichinella species and genotypes.</title>
        <authorList>
            <person name="Korhonen P.K."/>
            <person name="Edoardo P."/>
            <person name="Giuseppe L.R."/>
            <person name="Gasser R.B."/>
        </authorList>
    </citation>
    <scope>NUCLEOTIDE SEQUENCE [LARGE SCALE GENOMIC DNA]</scope>
    <source>
        <strain evidence="1">ISS141</strain>
    </source>
</reference>
<proteinExistence type="predicted"/>
<name>A0A0V0Y451_TRIPS</name>
<comment type="caution">
    <text evidence="1">The sequence shown here is derived from an EMBL/GenBank/DDBJ whole genome shotgun (WGS) entry which is preliminary data.</text>
</comment>
<accession>A0A0V0Y451</accession>
<dbReference type="Proteomes" id="UP000054815">
    <property type="component" value="Unassembled WGS sequence"/>
</dbReference>